<dbReference type="STRING" id="1121395.SAMN02745215_00148"/>
<dbReference type="Gene3D" id="6.10.140.1110">
    <property type="match status" value="1"/>
</dbReference>
<dbReference type="EMBL" id="FRDN01000003">
    <property type="protein sequence ID" value="SHN50184.1"/>
    <property type="molecule type" value="Genomic_DNA"/>
</dbReference>
<dbReference type="RefSeq" id="WP_072770826.1">
    <property type="nucleotide sequence ID" value="NZ_FRDN01000003.1"/>
</dbReference>
<evidence type="ECO:0000313" key="2">
    <source>
        <dbReference type="EMBL" id="SHN50184.1"/>
    </source>
</evidence>
<feature type="coiled-coil region" evidence="1">
    <location>
        <begin position="25"/>
        <end position="52"/>
    </location>
</feature>
<dbReference type="Pfam" id="PF11068">
    <property type="entry name" value="YlqD"/>
    <property type="match status" value="1"/>
</dbReference>
<sequence length="136" mass="15741">MQSIPIFREITLKQIVTEGSKMKIRQQLNDQLTDLERELAEMEENKNRTLTEFSLKGAEEAHLQQIRRQWEMTRAQYLTQRDQIRMEMVTADGLKIGEEISIGSIEGPYELMIGEPLAQAMHAEIVLKDGIVVEIR</sequence>
<keyword evidence="3" id="KW-1185">Reference proteome</keyword>
<dbReference type="InterPro" id="IPR021297">
    <property type="entry name" value="YlqD"/>
</dbReference>
<reference evidence="3" key="1">
    <citation type="submission" date="2016-12" db="EMBL/GenBank/DDBJ databases">
        <authorList>
            <person name="Varghese N."/>
            <person name="Submissions S."/>
        </authorList>
    </citation>
    <scope>NUCLEOTIDE SEQUENCE [LARGE SCALE GENOMIC DNA]</scope>
    <source>
        <strain evidence="3">DSM 11544</strain>
    </source>
</reference>
<proteinExistence type="predicted"/>
<protein>
    <submittedName>
        <fullName evidence="2">YlqD protein</fullName>
    </submittedName>
</protein>
<organism evidence="2 3">
    <name type="scientific">Desulfitobacterium chlororespirans DSM 11544</name>
    <dbReference type="NCBI Taxonomy" id="1121395"/>
    <lineage>
        <taxon>Bacteria</taxon>
        <taxon>Bacillati</taxon>
        <taxon>Bacillota</taxon>
        <taxon>Clostridia</taxon>
        <taxon>Eubacteriales</taxon>
        <taxon>Desulfitobacteriaceae</taxon>
        <taxon>Desulfitobacterium</taxon>
    </lineage>
</organism>
<accession>A0A1M7RVJ2</accession>
<evidence type="ECO:0000256" key="1">
    <source>
        <dbReference type="SAM" id="Coils"/>
    </source>
</evidence>
<gene>
    <name evidence="2" type="ORF">SAMN02745215_00148</name>
</gene>
<dbReference type="Proteomes" id="UP000184010">
    <property type="component" value="Unassembled WGS sequence"/>
</dbReference>
<dbReference type="AlphaFoldDB" id="A0A1M7RVJ2"/>
<name>A0A1M7RVJ2_9FIRM</name>
<keyword evidence="1" id="KW-0175">Coiled coil</keyword>
<evidence type="ECO:0000313" key="3">
    <source>
        <dbReference type="Proteomes" id="UP000184010"/>
    </source>
</evidence>